<accession>A0A6G0T647</accession>
<protein>
    <submittedName>
        <fullName evidence="1">Uncharacterized protein</fullName>
    </submittedName>
</protein>
<comment type="caution">
    <text evidence="1">The sequence shown here is derived from an EMBL/GenBank/DDBJ whole genome shotgun (WGS) entry which is preliminary data.</text>
</comment>
<sequence length="218" mass="22575">MITLTSSSVTDVERCAVVRHRRCVGSIVAAADEPMAEPSVYSPAYLPPKPVVVAGDPLHYNSPYGGAVASTSTSVFRTPGYPGQVSAVHKTVETPYSSSHKADVRYTNDVQVPYHPAAVPYGYGHAAAVPYVHGPVAVPYGHGPVAVPYGQGPVAAPYAHGHASAVPYGHGPVAAPYAHGPVAAPYGYGPTAGAVVTPHSVSHTSFSGPHGTHYSYRR</sequence>
<dbReference type="Proteomes" id="UP000475862">
    <property type="component" value="Unassembled WGS sequence"/>
</dbReference>
<dbReference type="AlphaFoldDB" id="A0A6G0T647"/>
<keyword evidence="2" id="KW-1185">Reference proteome</keyword>
<organism evidence="1 2">
    <name type="scientific">Aphis glycines</name>
    <name type="common">Soybean aphid</name>
    <dbReference type="NCBI Taxonomy" id="307491"/>
    <lineage>
        <taxon>Eukaryota</taxon>
        <taxon>Metazoa</taxon>
        <taxon>Ecdysozoa</taxon>
        <taxon>Arthropoda</taxon>
        <taxon>Hexapoda</taxon>
        <taxon>Insecta</taxon>
        <taxon>Pterygota</taxon>
        <taxon>Neoptera</taxon>
        <taxon>Paraneoptera</taxon>
        <taxon>Hemiptera</taxon>
        <taxon>Sternorrhyncha</taxon>
        <taxon>Aphidomorpha</taxon>
        <taxon>Aphidoidea</taxon>
        <taxon>Aphididae</taxon>
        <taxon>Aphidini</taxon>
        <taxon>Aphis</taxon>
        <taxon>Aphis</taxon>
    </lineage>
</organism>
<gene>
    <name evidence="1" type="ORF">AGLY_013376</name>
</gene>
<name>A0A6G0T647_APHGL</name>
<evidence type="ECO:0000313" key="2">
    <source>
        <dbReference type="Proteomes" id="UP000475862"/>
    </source>
</evidence>
<reference evidence="1 2" key="1">
    <citation type="submission" date="2019-08" db="EMBL/GenBank/DDBJ databases">
        <title>The genome of the soybean aphid Biotype 1, its phylome, world population structure and adaptation to the North American continent.</title>
        <authorList>
            <person name="Giordano R."/>
            <person name="Donthu R.K."/>
            <person name="Hernandez A.G."/>
            <person name="Wright C.L."/>
            <person name="Zimin A.V."/>
        </authorList>
    </citation>
    <scope>NUCLEOTIDE SEQUENCE [LARGE SCALE GENOMIC DNA]</scope>
    <source>
        <tissue evidence="1">Whole aphids</tissue>
    </source>
</reference>
<evidence type="ECO:0000313" key="1">
    <source>
        <dbReference type="EMBL" id="KAE9526728.1"/>
    </source>
</evidence>
<dbReference type="OrthoDB" id="6630556at2759"/>
<dbReference type="EMBL" id="VYZN01000054">
    <property type="protein sequence ID" value="KAE9526728.1"/>
    <property type="molecule type" value="Genomic_DNA"/>
</dbReference>
<proteinExistence type="predicted"/>